<comment type="caution">
    <text evidence="2">The sequence shown here is derived from an EMBL/GenBank/DDBJ whole genome shotgun (WGS) entry which is preliminary data.</text>
</comment>
<feature type="chain" id="PRO_5045055297" evidence="1">
    <location>
        <begin position="28"/>
        <end position="145"/>
    </location>
</feature>
<keyword evidence="3" id="KW-1185">Reference proteome</keyword>
<dbReference type="RefSeq" id="WP_304375689.1">
    <property type="nucleotide sequence ID" value="NZ_JAUOZU010000006.1"/>
</dbReference>
<sequence>MNRFLKITLATTLSAAMLAGAVLSADAQPKGSPLGRHDTMTSDQAVGSGNAIDLVAYKVKDEQQLLKGWQGGPMNVMPLGELDRGDVKQALSSRKTDEPKVVAQLQQAVRGNEKLSHALGKQGVEIDNIIGAEQAADGGLTIYIQ</sequence>
<name>A0ABT8YJA5_9HYPH</name>
<gene>
    <name evidence="2" type="ORF">Q4481_07395</name>
</gene>
<evidence type="ECO:0000313" key="3">
    <source>
        <dbReference type="Proteomes" id="UP001174932"/>
    </source>
</evidence>
<dbReference type="EMBL" id="JAUOZU010000006">
    <property type="protein sequence ID" value="MDO6963778.1"/>
    <property type="molecule type" value="Genomic_DNA"/>
</dbReference>
<evidence type="ECO:0000256" key="1">
    <source>
        <dbReference type="SAM" id="SignalP"/>
    </source>
</evidence>
<protein>
    <submittedName>
        <fullName evidence="2">Uncharacterized protein</fullName>
    </submittedName>
</protein>
<reference evidence="2" key="2">
    <citation type="submission" date="2023-07" db="EMBL/GenBank/DDBJ databases">
        <authorList>
            <person name="Shen H."/>
        </authorList>
    </citation>
    <scope>NUCLEOTIDE SEQUENCE</scope>
    <source>
        <strain evidence="2">TNR-22</strain>
    </source>
</reference>
<evidence type="ECO:0000313" key="2">
    <source>
        <dbReference type="EMBL" id="MDO6963778.1"/>
    </source>
</evidence>
<reference evidence="2" key="1">
    <citation type="journal article" date="2015" name="Int. J. Syst. Evol. Microbiol.">
        <title>Rhizobium alvei sp. nov., isolated from a freshwater river.</title>
        <authorList>
            <person name="Sheu S.Y."/>
            <person name="Huang H.W."/>
            <person name="Young C.C."/>
            <person name="Chen W.M."/>
        </authorList>
    </citation>
    <scope>NUCLEOTIDE SEQUENCE</scope>
    <source>
        <strain evidence="2">TNR-22</strain>
    </source>
</reference>
<organism evidence="2 3">
    <name type="scientific">Rhizobium alvei</name>
    <dbReference type="NCBI Taxonomy" id="1132659"/>
    <lineage>
        <taxon>Bacteria</taxon>
        <taxon>Pseudomonadati</taxon>
        <taxon>Pseudomonadota</taxon>
        <taxon>Alphaproteobacteria</taxon>
        <taxon>Hyphomicrobiales</taxon>
        <taxon>Rhizobiaceae</taxon>
        <taxon>Rhizobium/Agrobacterium group</taxon>
        <taxon>Rhizobium</taxon>
    </lineage>
</organism>
<keyword evidence="1" id="KW-0732">Signal</keyword>
<accession>A0ABT8YJA5</accession>
<dbReference type="Proteomes" id="UP001174932">
    <property type="component" value="Unassembled WGS sequence"/>
</dbReference>
<feature type="signal peptide" evidence="1">
    <location>
        <begin position="1"/>
        <end position="27"/>
    </location>
</feature>
<proteinExistence type="predicted"/>